<reference evidence="1" key="2">
    <citation type="journal article" date="2015" name="Fish Shellfish Immunol.">
        <title>Early steps in the European eel (Anguilla anguilla)-Vibrio vulnificus interaction in the gills: Role of the RtxA13 toxin.</title>
        <authorList>
            <person name="Callol A."/>
            <person name="Pajuelo D."/>
            <person name="Ebbesson L."/>
            <person name="Teles M."/>
            <person name="MacKenzie S."/>
            <person name="Amaro C."/>
        </authorList>
    </citation>
    <scope>NUCLEOTIDE SEQUENCE</scope>
</reference>
<evidence type="ECO:0000313" key="1">
    <source>
        <dbReference type="EMBL" id="JAH40367.1"/>
    </source>
</evidence>
<dbReference type="EMBL" id="GBXM01068210">
    <property type="protein sequence ID" value="JAH40367.1"/>
    <property type="molecule type" value="Transcribed_RNA"/>
</dbReference>
<organism evidence="1">
    <name type="scientific">Anguilla anguilla</name>
    <name type="common">European freshwater eel</name>
    <name type="synonym">Muraena anguilla</name>
    <dbReference type="NCBI Taxonomy" id="7936"/>
    <lineage>
        <taxon>Eukaryota</taxon>
        <taxon>Metazoa</taxon>
        <taxon>Chordata</taxon>
        <taxon>Craniata</taxon>
        <taxon>Vertebrata</taxon>
        <taxon>Euteleostomi</taxon>
        <taxon>Actinopterygii</taxon>
        <taxon>Neopterygii</taxon>
        <taxon>Teleostei</taxon>
        <taxon>Anguilliformes</taxon>
        <taxon>Anguillidae</taxon>
        <taxon>Anguilla</taxon>
    </lineage>
</organism>
<accession>A0A0E9SGK4</accession>
<protein>
    <submittedName>
        <fullName evidence="1">Uncharacterized protein</fullName>
    </submittedName>
</protein>
<dbReference type="AlphaFoldDB" id="A0A0E9SGK4"/>
<proteinExistence type="predicted"/>
<reference evidence="1" key="1">
    <citation type="submission" date="2014-11" db="EMBL/GenBank/DDBJ databases">
        <authorList>
            <person name="Amaro Gonzalez C."/>
        </authorList>
    </citation>
    <scope>NUCLEOTIDE SEQUENCE</scope>
</reference>
<name>A0A0E9SGK4_ANGAN</name>
<sequence length="34" mass="3841">MSVSAILLHTTGPELRLPVLWRILQQPKKLISSN</sequence>